<keyword evidence="2" id="KW-0732">Signal</keyword>
<reference evidence="4 5" key="1">
    <citation type="journal article" date="2023" name="Microbiol. Resour. Announc.">
        <title>Complete Genome Sequence of Imperialibacter roseus strain P4T.</title>
        <authorList>
            <person name="Tizabi D.R."/>
            <person name="Bachvaroff T."/>
            <person name="Hill R.T."/>
        </authorList>
    </citation>
    <scope>NUCLEOTIDE SEQUENCE [LARGE SCALE GENOMIC DNA]</scope>
    <source>
        <strain evidence="4 5">P4T</strain>
    </source>
</reference>
<feature type="chain" id="PRO_5047431492" evidence="2">
    <location>
        <begin position="23"/>
        <end position="235"/>
    </location>
</feature>
<sequence>MNRLSKFLLLLGLTLVVQQAVAQRVKEERKVSSYDAVSVSTGIDVYIRQGNRQEVTVEVDEDDLDDLMTEVRGGELKIYFENNNSFWNWKDRDATVYVTVTDIKSIKSSSGSDVTGETIIISDYLEVESSSGADLKLQVRARTLRAESSSGSDMELSGEAEFFEGRSSSGSDLDAMDLVAKKAKVRASSGSDLAITVTDDIEADASSGSDISYSGRPQYVNIDESSGGDVRRRNY</sequence>
<gene>
    <name evidence="4" type="ORF">RT717_17915</name>
</gene>
<dbReference type="EMBL" id="CP136051">
    <property type="protein sequence ID" value="WOK04960.1"/>
    <property type="molecule type" value="Genomic_DNA"/>
</dbReference>
<keyword evidence="5" id="KW-1185">Reference proteome</keyword>
<dbReference type="Proteomes" id="UP001302349">
    <property type="component" value="Chromosome"/>
</dbReference>
<organism evidence="4 5">
    <name type="scientific">Imperialibacter roseus</name>
    <dbReference type="NCBI Taxonomy" id="1324217"/>
    <lineage>
        <taxon>Bacteria</taxon>
        <taxon>Pseudomonadati</taxon>
        <taxon>Bacteroidota</taxon>
        <taxon>Cytophagia</taxon>
        <taxon>Cytophagales</taxon>
        <taxon>Flammeovirgaceae</taxon>
        <taxon>Imperialibacter</taxon>
    </lineage>
</organism>
<dbReference type="Gene3D" id="2.160.20.120">
    <property type="match status" value="1"/>
</dbReference>
<protein>
    <submittedName>
        <fullName evidence="4">Head GIN domain-containing protein</fullName>
    </submittedName>
</protein>
<evidence type="ECO:0000313" key="4">
    <source>
        <dbReference type="EMBL" id="WOK04960.1"/>
    </source>
</evidence>
<feature type="region of interest" description="Disordered" evidence="1">
    <location>
        <begin position="205"/>
        <end position="235"/>
    </location>
</feature>
<evidence type="ECO:0000256" key="1">
    <source>
        <dbReference type="SAM" id="MobiDB-lite"/>
    </source>
</evidence>
<proteinExistence type="predicted"/>
<feature type="domain" description="Putative auto-transporter adhesin head GIN" evidence="3">
    <location>
        <begin position="34"/>
        <end position="217"/>
    </location>
</feature>
<dbReference type="RefSeq" id="WP_317487757.1">
    <property type="nucleotide sequence ID" value="NZ_CP136051.1"/>
</dbReference>
<evidence type="ECO:0000256" key="2">
    <source>
        <dbReference type="SAM" id="SignalP"/>
    </source>
</evidence>
<dbReference type="Pfam" id="PF10988">
    <property type="entry name" value="DUF2807"/>
    <property type="match status" value="1"/>
</dbReference>
<accession>A0ABZ0ILV1</accession>
<name>A0ABZ0ILV1_9BACT</name>
<evidence type="ECO:0000313" key="5">
    <source>
        <dbReference type="Proteomes" id="UP001302349"/>
    </source>
</evidence>
<feature type="region of interest" description="Disordered" evidence="1">
    <location>
        <begin position="148"/>
        <end position="169"/>
    </location>
</feature>
<evidence type="ECO:0000259" key="3">
    <source>
        <dbReference type="Pfam" id="PF10988"/>
    </source>
</evidence>
<feature type="signal peptide" evidence="2">
    <location>
        <begin position="1"/>
        <end position="22"/>
    </location>
</feature>
<dbReference type="InterPro" id="IPR021255">
    <property type="entry name" value="DUF2807"/>
</dbReference>